<keyword evidence="3 5" id="KW-1133">Transmembrane helix</keyword>
<keyword evidence="4 5" id="KW-0472">Membrane</keyword>
<gene>
    <name evidence="7" type="ORF">Q8X39_07475</name>
</gene>
<reference evidence="7 8" key="1">
    <citation type="submission" date="2023-08" db="EMBL/GenBank/DDBJ databases">
        <authorList>
            <person name="Roldan D.M."/>
            <person name="Menes R.J."/>
        </authorList>
    </citation>
    <scope>NUCLEOTIDE SEQUENCE [LARGE SCALE GENOMIC DNA]</scope>
    <source>
        <strain evidence="7 8">CCM 2812</strain>
    </source>
</reference>
<dbReference type="InterPro" id="IPR002035">
    <property type="entry name" value="VWF_A"/>
</dbReference>
<evidence type="ECO:0000256" key="5">
    <source>
        <dbReference type="SAM" id="Phobius"/>
    </source>
</evidence>
<dbReference type="InterPro" id="IPR050768">
    <property type="entry name" value="UPF0353/GerABKA_families"/>
</dbReference>
<feature type="transmembrane region" description="Helical" evidence="5">
    <location>
        <begin position="330"/>
        <end position="354"/>
    </location>
</feature>
<dbReference type="Gene3D" id="3.40.50.410">
    <property type="entry name" value="von Willebrand factor, type A domain"/>
    <property type="match status" value="1"/>
</dbReference>
<name>A0ABT9G1V7_LEPDI</name>
<dbReference type="Pfam" id="PF00092">
    <property type="entry name" value="VWA"/>
    <property type="match status" value="1"/>
</dbReference>
<dbReference type="SUPFAM" id="SSF53300">
    <property type="entry name" value="vWA-like"/>
    <property type="match status" value="1"/>
</dbReference>
<keyword evidence="1" id="KW-1003">Cell membrane</keyword>
<evidence type="ECO:0000256" key="3">
    <source>
        <dbReference type="ARBA" id="ARBA00022989"/>
    </source>
</evidence>
<protein>
    <submittedName>
        <fullName evidence="7">VWA domain-containing protein</fullName>
    </submittedName>
</protein>
<dbReference type="EMBL" id="JAUZEE010000003">
    <property type="protein sequence ID" value="MDP4300472.1"/>
    <property type="molecule type" value="Genomic_DNA"/>
</dbReference>
<feature type="transmembrane region" description="Helical" evidence="5">
    <location>
        <begin position="71"/>
        <end position="90"/>
    </location>
</feature>
<keyword evidence="2 5" id="KW-0812">Transmembrane</keyword>
<keyword evidence="8" id="KW-1185">Reference proteome</keyword>
<dbReference type="SMART" id="SM00327">
    <property type="entry name" value="VWA"/>
    <property type="match status" value="1"/>
</dbReference>
<evidence type="ECO:0000313" key="7">
    <source>
        <dbReference type="EMBL" id="MDP4300472.1"/>
    </source>
</evidence>
<dbReference type="PANTHER" id="PTHR22550:SF5">
    <property type="entry name" value="LEUCINE ZIPPER PROTEIN 4"/>
    <property type="match status" value="1"/>
</dbReference>
<proteinExistence type="predicted"/>
<dbReference type="Pfam" id="PF13519">
    <property type="entry name" value="VWA_2"/>
    <property type="match status" value="1"/>
</dbReference>
<feature type="transmembrane region" description="Helical" evidence="5">
    <location>
        <begin position="20"/>
        <end position="39"/>
    </location>
</feature>
<comment type="caution">
    <text evidence="7">The sequence shown here is derived from an EMBL/GenBank/DDBJ whole genome shotgun (WGS) entry which is preliminary data.</text>
</comment>
<feature type="domain" description="VWFA" evidence="6">
    <location>
        <begin position="100"/>
        <end position="317"/>
    </location>
</feature>
<organism evidence="7 8">
    <name type="scientific">Leptothrix discophora</name>
    <dbReference type="NCBI Taxonomy" id="89"/>
    <lineage>
        <taxon>Bacteria</taxon>
        <taxon>Pseudomonadati</taxon>
        <taxon>Pseudomonadota</taxon>
        <taxon>Betaproteobacteria</taxon>
        <taxon>Burkholderiales</taxon>
        <taxon>Sphaerotilaceae</taxon>
        <taxon>Leptothrix</taxon>
    </lineage>
</organism>
<dbReference type="PROSITE" id="PS50234">
    <property type="entry name" value="VWFA"/>
    <property type="match status" value="1"/>
</dbReference>
<accession>A0ABT9G1V7</accession>
<evidence type="ECO:0000259" key="6">
    <source>
        <dbReference type="PROSITE" id="PS50234"/>
    </source>
</evidence>
<evidence type="ECO:0000256" key="4">
    <source>
        <dbReference type="ARBA" id="ARBA00023136"/>
    </source>
</evidence>
<evidence type="ECO:0000256" key="1">
    <source>
        <dbReference type="ARBA" id="ARBA00022475"/>
    </source>
</evidence>
<dbReference type="RefSeq" id="WP_305749023.1">
    <property type="nucleotide sequence ID" value="NZ_JAUZEE010000003.1"/>
</dbReference>
<evidence type="ECO:0000313" key="8">
    <source>
        <dbReference type="Proteomes" id="UP001235760"/>
    </source>
</evidence>
<dbReference type="InterPro" id="IPR036465">
    <property type="entry name" value="vWFA_dom_sf"/>
</dbReference>
<dbReference type="Proteomes" id="UP001235760">
    <property type="component" value="Unassembled WGS sequence"/>
</dbReference>
<dbReference type="PANTHER" id="PTHR22550">
    <property type="entry name" value="SPORE GERMINATION PROTEIN"/>
    <property type="match status" value="1"/>
</dbReference>
<sequence>MNPSVESLLQQLPLSFLWQDMLWLLLLWPLIALAYWWLLHRRKRQVVRVASLGLIRQAVGSGGAWRRHVPPILIGLALLLLLLGLARPVAVMTLPLRDQTLLLAMDVSGSMRATDVEPNRLVASQNAAKAFVQELPRHVRVGIVSFAGTAAVVQAPTHSREDVIAAIDRFQLQRGTAIGSGIVLGLATLFPEAGIDLADVTGERRMPKALGSERQAQDDFKPVAPGSYGSAAIILLTDGQRTTGMDPMDAAKMAADRGVKVYTVGFGTTSGEIIGFEGWSMRVRLDEATLKNVANLTQAEYFYAGSATDLKKVYDTLSSRLVFERKETEVTALVAGAAGLLVLLACGLSVAWFGRVL</sequence>
<evidence type="ECO:0000256" key="2">
    <source>
        <dbReference type="ARBA" id="ARBA00022692"/>
    </source>
</evidence>